<dbReference type="InterPro" id="IPR028081">
    <property type="entry name" value="Leu-bd"/>
</dbReference>
<dbReference type="Gene3D" id="3.40.50.2300">
    <property type="match status" value="2"/>
</dbReference>
<feature type="signal peptide" evidence="3">
    <location>
        <begin position="1"/>
        <end position="27"/>
    </location>
</feature>
<organism evidence="5 6">
    <name type="scientific">Bradyrhizobium erythrophlei</name>
    <dbReference type="NCBI Taxonomy" id="1437360"/>
    <lineage>
        <taxon>Bacteria</taxon>
        <taxon>Pseudomonadati</taxon>
        <taxon>Pseudomonadota</taxon>
        <taxon>Alphaproteobacteria</taxon>
        <taxon>Hyphomicrobiales</taxon>
        <taxon>Nitrobacteraceae</taxon>
        <taxon>Bradyrhizobium</taxon>
    </lineage>
</organism>
<sequence length="405" mass="42841">MKTISRRTLLGTAAAGLAVSIGGAAFAGASYDPGASDQEIRIGQFGPLSGPVSSFGVLANAMDAYFRMLNDGGGINGRRIKFINYDDAYSPPKSVEAARRLVEGDEVLFIAGAMGTPGNIAVQKYMNARKVPQLFLAAAASKLSDPAANPWTMVGGSTYEIEGGVVGRYIAATMPDAKIGLLYQNDDAGKATLAGLKTGLGARTAQITSELNYSVGDPTIDSQIVQIKLSGADVVFLITIPKTASQALRKMAALEWRPQIFLGAGNASVRATLKPAGFATAQGILAFATRQDPGNPLWADTPDMKQYMAFLDRYVPNADRADDLYAIGYTAAATAAHVIRQCGDQLTRADILHQATSLKSFAAPLLIPGITLNTTPSDYVPIKQFQLMRFKGEAYEKVGKLFTAA</sequence>
<dbReference type="SUPFAM" id="SSF53822">
    <property type="entry name" value="Periplasmic binding protein-like I"/>
    <property type="match status" value="1"/>
</dbReference>
<dbReference type="OrthoDB" id="9786833at2"/>
<dbReference type="Pfam" id="PF13458">
    <property type="entry name" value="Peripla_BP_6"/>
    <property type="match status" value="1"/>
</dbReference>
<feature type="domain" description="Leucine-binding protein" evidence="4">
    <location>
        <begin position="39"/>
        <end position="391"/>
    </location>
</feature>
<proteinExistence type="inferred from homology"/>
<dbReference type="Proteomes" id="UP000198992">
    <property type="component" value="Unassembled WGS sequence"/>
</dbReference>
<name>A0A1H5HEC5_9BRAD</name>
<evidence type="ECO:0000256" key="1">
    <source>
        <dbReference type="ARBA" id="ARBA00010062"/>
    </source>
</evidence>
<comment type="similarity">
    <text evidence="1">Belongs to the leucine-binding protein family.</text>
</comment>
<dbReference type="PANTHER" id="PTHR47235">
    <property type="entry name" value="BLR6548 PROTEIN"/>
    <property type="match status" value="1"/>
</dbReference>
<dbReference type="PANTHER" id="PTHR47235:SF1">
    <property type="entry name" value="BLR6548 PROTEIN"/>
    <property type="match status" value="1"/>
</dbReference>
<dbReference type="InterPro" id="IPR006311">
    <property type="entry name" value="TAT_signal"/>
</dbReference>
<gene>
    <name evidence="5" type="ORF">SAMN05444164_7458</name>
</gene>
<keyword evidence="2 3" id="KW-0732">Signal</keyword>
<evidence type="ECO:0000256" key="2">
    <source>
        <dbReference type="ARBA" id="ARBA00022729"/>
    </source>
</evidence>
<dbReference type="PROSITE" id="PS51318">
    <property type="entry name" value="TAT"/>
    <property type="match status" value="1"/>
</dbReference>
<reference evidence="5 6" key="1">
    <citation type="submission" date="2016-10" db="EMBL/GenBank/DDBJ databases">
        <authorList>
            <person name="de Groot N.N."/>
        </authorList>
    </citation>
    <scope>NUCLEOTIDE SEQUENCE [LARGE SCALE GENOMIC DNA]</scope>
    <source>
        <strain evidence="5 6">MT12</strain>
    </source>
</reference>
<accession>A0A1H5HEC5</accession>
<evidence type="ECO:0000313" key="6">
    <source>
        <dbReference type="Proteomes" id="UP000198992"/>
    </source>
</evidence>
<dbReference type="EMBL" id="FNTH01000001">
    <property type="protein sequence ID" value="SEE26185.1"/>
    <property type="molecule type" value="Genomic_DNA"/>
</dbReference>
<dbReference type="InterPro" id="IPR028082">
    <property type="entry name" value="Peripla_BP_I"/>
</dbReference>
<dbReference type="RefSeq" id="WP_092124656.1">
    <property type="nucleotide sequence ID" value="NZ_FNTH01000001.1"/>
</dbReference>
<feature type="chain" id="PRO_5011782858" evidence="3">
    <location>
        <begin position="28"/>
        <end position="405"/>
    </location>
</feature>
<dbReference type="AlphaFoldDB" id="A0A1H5HEC5"/>
<dbReference type="CDD" id="cd06343">
    <property type="entry name" value="PBP1_ABC_ligand_binding-like"/>
    <property type="match status" value="1"/>
</dbReference>
<evidence type="ECO:0000256" key="3">
    <source>
        <dbReference type="SAM" id="SignalP"/>
    </source>
</evidence>
<evidence type="ECO:0000313" key="5">
    <source>
        <dbReference type="EMBL" id="SEE26185.1"/>
    </source>
</evidence>
<evidence type="ECO:0000259" key="4">
    <source>
        <dbReference type="Pfam" id="PF13458"/>
    </source>
</evidence>
<protein>
    <submittedName>
        <fullName evidence="5">ABC-type branched-chain amino acid transport system, substrate-binding protein</fullName>
    </submittedName>
</protein>